<dbReference type="Proteomes" id="UP000094043">
    <property type="component" value="Chromosome 3"/>
</dbReference>
<accession>A0AAJ8M161</accession>
<sequence>MAHVEAGPPEIGCFILGGWAFRRRGIRLWSLFDLAYKIFWWWKTMDRDSRPRREQSRRQASPLQTASSLGREVAPQQELQASVYPASSMIPIPPYRLSRPPSSSSSSGSGSTHDRRVYSQNECPVQVSSSVAQDRRYYAQAQWVGPEDRRMRRQEPNTLPPLQLPPEPLSFSQRETFHLPPIRPVPYNREWSAQSPSVSHTPTAMQFSKLTTSDARSSVTPPLVGPSDSIPRKVDDAKVNEPIEPALMTCVFPLNDVAKGSIHREAPFPRSCSMSPHQSQYPNPSPSEAMTRQRSRSSSGSSHMEGSVGSPEGTPKQNQSTSRAGVGRGMEKKKRTRALMTHVQQAGLMGLWKKTKFPTTNDREILGQEIGLTSRQVQVWFQNQRQKGRKTLQVNGGVPEGEDPTDYEDLQKSPRSRRLSMEQEERISAWAGSSTANRSALHVSDAYGHDSRERGGAIFVPEGYGHSPAGYPRSDALVDRSPSPYEHWSETAPPIGYSNYPVAHRSAEASNPSHLHLYRRDLRESPRSYTFPHYRPPPLQSSVAQREHGQYYLPGEPPRSASSVTSGASLYSPKVMPPLSGRESSVPPPAAWTARPHSTYGYYEHRPNSQGGYQRGPILSHATSPVQSRRRSVSDEHHYSATSPLLPSISSAPFLPGAHAPNRADYQTRHRHGQRSNLSAGPVSHLPPKLARIAIPGPVAGGDDLLQSYCNPCGDGGMSGGGGWCI</sequence>
<feature type="region of interest" description="Disordered" evidence="3">
    <location>
        <begin position="267"/>
        <end position="336"/>
    </location>
</feature>
<reference evidence="5" key="2">
    <citation type="journal article" date="2022" name="Elife">
        <title>Obligate sexual reproduction of a homothallic fungus closely related to the Cryptococcus pathogenic species complex.</title>
        <authorList>
            <person name="Passer A.R."/>
            <person name="Clancey S.A."/>
            <person name="Shea T."/>
            <person name="David-Palma M."/>
            <person name="Averette A.F."/>
            <person name="Boekhout T."/>
            <person name="Porcel B.M."/>
            <person name="Nowrousian M."/>
            <person name="Cuomo C.A."/>
            <person name="Sun S."/>
            <person name="Heitman J."/>
            <person name="Coelho M.A."/>
        </authorList>
    </citation>
    <scope>NUCLEOTIDE SEQUENCE</scope>
    <source>
        <strain evidence="5">CBS 7841</strain>
    </source>
</reference>
<dbReference type="AlphaFoldDB" id="A0AAJ8M161"/>
<dbReference type="InterPro" id="IPR009057">
    <property type="entry name" value="Homeodomain-like_sf"/>
</dbReference>
<evidence type="ECO:0000313" key="6">
    <source>
        <dbReference type="Proteomes" id="UP000094043"/>
    </source>
</evidence>
<keyword evidence="6" id="KW-1185">Reference proteome</keyword>
<feature type="compositionally biased region" description="Polar residues" evidence="3">
    <location>
        <begin position="272"/>
        <end position="290"/>
    </location>
</feature>
<feature type="domain" description="Homeobox" evidence="4">
    <location>
        <begin position="331"/>
        <end position="391"/>
    </location>
</feature>
<feature type="compositionally biased region" description="Low complexity" evidence="3">
    <location>
        <begin position="102"/>
        <end position="111"/>
    </location>
</feature>
<keyword evidence="1 2" id="KW-0238">DNA-binding</keyword>
<feature type="compositionally biased region" description="Polar residues" evidence="3">
    <location>
        <begin position="210"/>
        <end position="220"/>
    </location>
</feature>
<evidence type="ECO:0000259" key="4">
    <source>
        <dbReference type="PROSITE" id="PS50071"/>
    </source>
</evidence>
<dbReference type="KEGG" id="cdep:91086706"/>
<evidence type="ECO:0000256" key="1">
    <source>
        <dbReference type="PROSITE-ProRule" id="PRU00108"/>
    </source>
</evidence>
<feature type="region of interest" description="Disordered" evidence="3">
    <location>
        <begin position="51"/>
        <end position="76"/>
    </location>
</feature>
<proteinExistence type="predicted"/>
<dbReference type="EMBL" id="CP143786">
    <property type="protein sequence ID" value="WVN87316.1"/>
    <property type="molecule type" value="Genomic_DNA"/>
</dbReference>
<protein>
    <recommendedName>
        <fullName evidence="4">Homeobox domain-containing protein</fullName>
    </recommendedName>
</protein>
<feature type="region of interest" description="Disordered" evidence="3">
    <location>
        <begin position="95"/>
        <end position="131"/>
    </location>
</feature>
<feature type="compositionally biased region" description="Polar residues" evidence="3">
    <location>
        <begin position="118"/>
        <end position="131"/>
    </location>
</feature>
<dbReference type="Gene3D" id="1.10.10.60">
    <property type="entry name" value="Homeodomain-like"/>
    <property type="match status" value="1"/>
</dbReference>
<dbReference type="RefSeq" id="XP_066068016.1">
    <property type="nucleotide sequence ID" value="XM_066211919.1"/>
</dbReference>
<dbReference type="InterPro" id="IPR052631">
    <property type="entry name" value="Paired_homeobox_Bicoid"/>
</dbReference>
<dbReference type="GO" id="GO:1990837">
    <property type="term" value="F:sequence-specific double-stranded DNA binding"/>
    <property type="evidence" value="ECO:0007669"/>
    <property type="project" value="TreeGrafter"/>
</dbReference>
<dbReference type="CDD" id="cd00086">
    <property type="entry name" value="homeodomain"/>
    <property type="match status" value="1"/>
</dbReference>
<dbReference type="InterPro" id="IPR001356">
    <property type="entry name" value="HD"/>
</dbReference>
<gene>
    <name evidence="5" type="ORF">L203_102494</name>
</gene>
<feature type="compositionally biased region" description="Pro residues" evidence="3">
    <location>
        <begin position="158"/>
        <end position="167"/>
    </location>
</feature>
<feature type="region of interest" description="Disordered" evidence="3">
    <location>
        <begin position="146"/>
        <end position="167"/>
    </location>
</feature>
<feature type="region of interest" description="Disordered" evidence="3">
    <location>
        <begin position="210"/>
        <end position="234"/>
    </location>
</feature>
<keyword evidence="1 2" id="KW-0371">Homeobox</keyword>
<dbReference type="SMART" id="SM00389">
    <property type="entry name" value="HOX"/>
    <property type="match status" value="1"/>
</dbReference>
<feature type="compositionally biased region" description="Basic and acidic residues" evidence="3">
    <location>
        <begin position="146"/>
        <end position="155"/>
    </location>
</feature>
<evidence type="ECO:0000313" key="5">
    <source>
        <dbReference type="EMBL" id="WVN87316.1"/>
    </source>
</evidence>
<evidence type="ECO:0000256" key="3">
    <source>
        <dbReference type="SAM" id="MobiDB-lite"/>
    </source>
</evidence>
<organism evidence="5 6">
    <name type="scientific">Cryptococcus depauperatus CBS 7841</name>
    <dbReference type="NCBI Taxonomy" id="1295531"/>
    <lineage>
        <taxon>Eukaryota</taxon>
        <taxon>Fungi</taxon>
        <taxon>Dikarya</taxon>
        <taxon>Basidiomycota</taxon>
        <taxon>Agaricomycotina</taxon>
        <taxon>Tremellomycetes</taxon>
        <taxon>Tremellales</taxon>
        <taxon>Cryptococcaceae</taxon>
        <taxon>Cryptococcus</taxon>
    </lineage>
</organism>
<dbReference type="PANTHER" id="PTHR46255">
    <property type="entry name" value="SHORT STATURE HOMEOBOX"/>
    <property type="match status" value="1"/>
</dbReference>
<reference evidence="5" key="1">
    <citation type="submission" date="2016-06" db="EMBL/GenBank/DDBJ databases">
        <authorList>
            <person name="Cuomo C."/>
            <person name="Litvintseva A."/>
            <person name="Heitman J."/>
            <person name="Chen Y."/>
            <person name="Sun S."/>
            <person name="Springer D."/>
            <person name="Dromer F."/>
            <person name="Young S."/>
            <person name="Zeng Q."/>
            <person name="Chapman S."/>
            <person name="Gujja S."/>
            <person name="Saif S."/>
            <person name="Birren B."/>
        </authorList>
    </citation>
    <scope>NUCLEOTIDE SEQUENCE</scope>
    <source>
        <strain evidence="5">CBS 7841</strain>
    </source>
</reference>
<reference evidence="5" key="3">
    <citation type="submission" date="2024-01" db="EMBL/GenBank/DDBJ databases">
        <authorList>
            <person name="Coelho M.A."/>
            <person name="David-Palma M."/>
            <person name="Shea T."/>
            <person name="Sun S."/>
            <person name="Cuomo C.A."/>
            <person name="Heitman J."/>
        </authorList>
    </citation>
    <scope>NUCLEOTIDE SEQUENCE</scope>
    <source>
        <strain evidence="5">CBS 7841</strain>
    </source>
</reference>
<dbReference type="SUPFAM" id="SSF46689">
    <property type="entry name" value="Homeodomain-like"/>
    <property type="match status" value="1"/>
</dbReference>
<dbReference type="Pfam" id="PF00046">
    <property type="entry name" value="Homeodomain"/>
    <property type="match status" value="1"/>
</dbReference>
<feature type="region of interest" description="Disordered" evidence="3">
    <location>
        <begin position="386"/>
        <end position="434"/>
    </location>
</feature>
<feature type="compositionally biased region" description="Low complexity" evidence="3">
    <location>
        <begin position="296"/>
        <end position="310"/>
    </location>
</feature>
<dbReference type="PROSITE" id="PS50071">
    <property type="entry name" value="HOMEOBOX_2"/>
    <property type="match status" value="1"/>
</dbReference>
<name>A0AAJ8M161_9TREE</name>
<dbReference type="GO" id="GO:0000981">
    <property type="term" value="F:DNA-binding transcription factor activity, RNA polymerase II-specific"/>
    <property type="evidence" value="ECO:0007669"/>
    <property type="project" value="TreeGrafter"/>
</dbReference>
<keyword evidence="1 2" id="KW-0539">Nucleus</keyword>
<evidence type="ECO:0000256" key="2">
    <source>
        <dbReference type="RuleBase" id="RU000682"/>
    </source>
</evidence>
<feature type="DNA-binding region" description="Homeobox" evidence="1">
    <location>
        <begin position="333"/>
        <end position="392"/>
    </location>
</feature>
<dbReference type="PANTHER" id="PTHR46255:SF3">
    <property type="entry name" value="HOMEOBOX DOMAIN-CONTAINING PROTEIN"/>
    <property type="match status" value="1"/>
</dbReference>
<dbReference type="GO" id="GO:0005634">
    <property type="term" value="C:nucleus"/>
    <property type="evidence" value="ECO:0007669"/>
    <property type="project" value="UniProtKB-SubCell"/>
</dbReference>
<comment type="subcellular location">
    <subcellularLocation>
        <location evidence="1 2">Nucleus</location>
    </subcellularLocation>
</comment>
<dbReference type="GeneID" id="91086706"/>